<reference evidence="3 4" key="1">
    <citation type="journal article" date="2019" name="Science, e1252229">
        <title>Invertible promoters mediate bacterial phase variation, antibiotic resistance, and host adaptation in the gut.</title>
        <authorList>
            <person name="Jiang X."/>
            <person name="Hall A.B."/>
            <person name="Arthur T.D."/>
            <person name="Plichta D.R."/>
            <person name="Covington C.T."/>
            <person name="Poyet M."/>
            <person name="Crothers J."/>
            <person name="Moses P.L."/>
            <person name="Tolonen A.C."/>
            <person name="Vlamakis H."/>
            <person name="Alm E.J."/>
            <person name="Xavier R.J."/>
        </authorList>
    </citation>
    <scope>NUCLEOTIDE SEQUENCE [LARGE SCALE GENOMIC DNA]</scope>
    <source>
        <strain evidence="4">aa_0143</strain>
    </source>
</reference>
<sequence length="183" mass="21046">MMKDYVIDVLMNIGVPAGIKGFTYICDAIELFNTDPYYPDGKISALYIDIAKKYHTTPSRVERSIRHAFDIALTKGDPDMVSRYLDLTNRQNSTLLRTLYLRIGQERRRHQAERHHQQCNPQTCTSQTCEFKAQIYMEAMKTLSEEIESLFNRTLASVRDDIHPTDDGQSERSCSGFPKSLKS</sequence>
<dbReference type="Gene3D" id="1.10.10.10">
    <property type="entry name" value="Winged helix-like DNA-binding domain superfamily/Winged helix DNA-binding domain"/>
    <property type="match status" value="1"/>
</dbReference>
<dbReference type="Proteomes" id="UP000292665">
    <property type="component" value="Unassembled WGS sequence"/>
</dbReference>
<comment type="caution">
    <text evidence="3">The sequence shown here is derived from an EMBL/GenBank/DDBJ whole genome shotgun (WGS) entry which is preliminary data.</text>
</comment>
<dbReference type="InterPro" id="IPR014879">
    <property type="entry name" value="Spo0A_C"/>
</dbReference>
<protein>
    <recommendedName>
        <fullName evidence="2">Sporulation initiation factor Spo0A C-terminal domain-containing protein</fullName>
    </recommendedName>
</protein>
<dbReference type="RefSeq" id="WP_004847748.1">
    <property type="nucleotide sequence ID" value="NZ_AP028249.1"/>
</dbReference>
<evidence type="ECO:0000313" key="4">
    <source>
        <dbReference type="Proteomes" id="UP000292665"/>
    </source>
</evidence>
<accession>A0A414U1F1</accession>
<proteinExistence type="predicted"/>
<organism evidence="3 4">
    <name type="scientific">[Ruminococcus] torques</name>
    <dbReference type="NCBI Taxonomy" id="33039"/>
    <lineage>
        <taxon>Bacteria</taxon>
        <taxon>Bacillati</taxon>
        <taxon>Bacillota</taxon>
        <taxon>Clostridia</taxon>
        <taxon>Lachnospirales</taxon>
        <taxon>Lachnospiraceae</taxon>
        <taxon>Mediterraneibacter</taxon>
    </lineage>
</organism>
<name>A0A414U1F1_9FIRM</name>
<dbReference type="GO" id="GO:0005737">
    <property type="term" value="C:cytoplasm"/>
    <property type="evidence" value="ECO:0007669"/>
    <property type="project" value="InterPro"/>
</dbReference>
<dbReference type="InterPro" id="IPR036388">
    <property type="entry name" value="WH-like_DNA-bd_sf"/>
</dbReference>
<gene>
    <name evidence="3" type="ORF">EAI93_09755</name>
</gene>
<dbReference type="GeneID" id="97328136"/>
<dbReference type="Pfam" id="PF08769">
    <property type="entry name" value="Spo0A_C"/>
    <property type="match status" value="1"/>
</dbReference>
<dbReference type="GO" id="GO:0003677">
    <property type="term" value="F:DNA binding"/>
    <property type="evidence" value="ECO:0007669"/>
    <property type="project" value="InterPro"/>
</dbReference>
<feature type="domain" description="Sporulation initiation factor Spo0A C-terminal" evidence="2">
    <location>
        <begin position="6"/>
        <end position="102"/>
    </location>
</feature>
<evidence type="ECO:0000313" key="3">
    <source>
        <dbReference type="EMBL" id="RYS78933.1"/>
    </source>
</evidence>
<dbReference type="AlphaFoldDB" id="A0A414U1F1"/>
<dbReference type="GO" id="GO:0042173">
    <property type="term" value="P:regulation of sporulation resulting in formation of a cellular spore"/>
    <property type="evidence" value="ECO:0007669"/>
    <property type="project" value="InterPro"/>
</dbReference>
<evidence type="ECO:0000259" key="2">
    <source>
        <dbReference type="Pfam" id="PF08769"/>
    </source>
</evidence>
<feature type="region of interest" description="Disordered" evidence="1">
    <location>
        <begin position="160"/>
        <end position="183"/>
    </location>
</feature>
<dbReference type="GO" id="GO:0003700">
    <property type="term" value="F:DNA-binding transcription factor activity"/>
    <property type="evidence" value="ECO:0007669"/>
    <property type="project" value="InterPro"/>
</dbReference>
<dbReference type="InterPro" id="IPR016032">
    <property type="entry name" value="Sig_transdc_resp-reg_C-effctor"/>
</dbReference>
<evidence type="ECO:0000256" key="1">
    <source>
        <dbReference type="SAM" id="MobiDB-lite"/>
    </source>
</evidence>
<dbReference type="EMBL" id="RCYR01000019">
    <property type="protein sequence ID" value="RYS78933.1"/>
    <property type="molecule type" value="Genomic_DNA"/>
</dbReference>
<dbReference type="SUPFAM" id="SSF46894">
    <property type="entry name" value="C-terminal effector domain of the bipartite response regulators"/>
    <property type="match status" value="1"/>
</dbReference>
<dbReference type="GO" id="GO:0005509">
    <property type="term" value="F:calcium ion binding"/>
    <property type="evidence" value="ECO:0007669"/>
    <property type="project" value="InterPro"/>
</dbReference>
<feature type="compositionally biased region" description="Basic and acidic residues" evidence="1">
    <location>
        <begin position="160"/>
        <end position="170"/>
    </location>
</feature>